<proteinExistence type="predicted"/>
<protein>
    <submittedName>
        <fullName evidence="1">Uncharacterized protein</fullName>
    </submittedName>
</protein>
<organism evidence="1 2">
    <name type="scientific">Mytilus edulis</name>
    <name type="common">Blue mussel</name>
    <dbReference type="NCBI Taxonomy" id="6550"/>
    <lineage>
        <taxon>Eukaryota</taxon>
        <taxon>Metazoa</taxon>
        <taxon>Spiralia</taxon>
        <taxon>Lophotrochozoa</taxon>
        <taxon>Mollusca</taxon>
        <taxon>Bivalvia</taxon>
        <taxon>Autobranchia</taxon>
        <taxon>Pteriomorphia</taxon>
        <taxon>Mytilida</taxon>
        <taxon>Mytiloidea</taxon>
        <taxon>Mytilidae</taxon>
        <taxon>Mytilinae</taxon>
        <taxon>Mytilus</taxon>
    </lineage>
</organism>
<dbReference type="AlphaFoldDB" id="A0A8S3USP0"/>
<gene>
    <name evidence="1" type="ORF">MEDL_59077</name>
</gene>
<evidence type="ECO:0000313" key="2">
    <source>
        <dbReference type="Proteomes" id="UP000683360"/>
    </source>
</evidence>
<dbReference type="EMBL" id="CAJPWZ010002891">
    <property type="protein sequence ID" value="CAG2247089.1"/>
    <property type="molecule type" value="Genomic_DNA"/>
</dbReference>
<name>A0A8S3USP0_MYTED</name>
<dbReference type="Proteomes" id="UP000683360">
    <property type="component" value="Unassembled WGS sequence"/>
</dbReference>
<comment type="caution">
    <text evidence="1">The sequence shown here is derived from an EMBL/GenBank/DDBJ whole genome shotgun (WGS) entry which is preliminary data.</text>
</comment>
<reference evidence="1" key="1">
    <citation type="submission" date="2021-03" db="EMBL/GenBank/DDBJ databases">
        <authorList>
            <person name="Bekaert M."/>
        </authorList>
    </citation>
    <scope>NUCLEOTIDE SEQUENCE</scope>
</reference>
<accession>A0A8S3USP0</accession>
<evidence type="ECO:0000313" key="1">
    <source>
        <dbReference type="EMBL" id="CAG2247089.1"/>
    </source>
</evidence>
<keyword evidence="2" id="KW-1185">Reference proteome</keyword>
<sequence>MYFNKRNALPGTITHSNGKSFFDEESDDGFVISDLQSSSTPFNLYSALERFGDTITEENEDLFDDACSPQESSPFNNDKDKITLDYSISKKVEKLRFTAKSENTNVKSVKRCTQEENSETRKGRKRIIPECTTQIKVKYIQICLVLDEGLV</sequence>